<gene>
    <name evidence="9" type="ORF">CP258_07280</name>
</gene>
<keyword evidence="4 7" id="KW-0808">Transferase</keyword>
<comment type="pathway">
    <text evidence="2">Isoprenoid biosynthesis.</text>
</comment>
<evidence type="ECO:0000256" key="2">
    <source>
        <dbReference type="ARBA" id="ARBA00005128"/>
    </source>
</evidence>
<dbReference type="KEGG" id="coe:CP258_07280"/>
<dbReference type="RefSeq" id="WP_014523463.1">
    <property type="nucleotide sequence ID" value="NC_017945.3"/>
</dbReference>
<name>A0AAU8PN76_CORPS</name>
<dbReference type="GO" id="GO:0008299">
    <property type="term" value="P:isoprenoid biosynthetic process"/>
    <property type="evidence" value="ECO:0007669"/>
    <property type="project" value="InterPro"/>
</dbReference>
<dbReference type="GO" id="GO:0004659">
    <property type="term" value="F:prenyltransferase activity"/>
    <property type="evidence" value="ECO:0007669"/>
    <property type="project" value="InterPro"/>
</dbReference>
<dbReference type="PANTHER" id="PTHR12001:SF85">
    <property type="entry name" value="SHORT CHAIN ISOPRENYL DIPHOSPHATE SYNTHASE"/>
    <property type="match status" value="1"/>
</dbReference>
<dbReference type="PANTHER" id="PTHR12001">
    <property type="entry name" value="GERANYLGERANYL PYROPHOSPHATE SYNTHASE"/>
    <property type="match status" value="1"/>
</dbReference>
<dbReference type="SFLD" id="SFLDG01017">
    <property type="entry name" value="Polyprenyl_Transferase_Like"/>
    <property type="match status" value="1"/>
</dbReference>
<evidence type="ECO:0000256" key="3">
    <source>
        <dbReference type="ARBA" id="ARBA00006706"/>
    </source>
</evidence>
<dbReference type="AlphaFoldDB" id="A0AAU8PN76"/>
<evidence type="ECO:0000256" key="4">
    <source>
        <dbReference type="ARBA" id="ARBA00022679"/>
    </source>
</evidence>
<dbReference type="SFLD" id="SFLDS00005">
    <property type="entry name" value="Isoprenoid_Synthase_Type_I"/>
    <property type="match status" value="1"/>
</dbReference>
<keyword evidence="5" id="KW-0479">Metal-binding</keyword>
<feature type="region of interest" description="Disordered" evidence="8">
    <location>
        <begin position="1"/>
        <end position="27"/>
    </location>
</feature>
<dbReference type="Gene3D" id="1.10.600.10">
    <property type="entry name" value="Farnesyl Diphosphate Synthase"/>
    <property type="match status" value="1"/>
</dbReference>
<comment type="cofactor">
    <cofactor evidence="1">
        <name>Mg(2+)</name>
        <dbReference type="ChEBI" id="CHEBI:18420"/>
    </cofactor>
</comment>
<dbReference type="EMBL" id="CP003540">
    <property type="protein sequence ID" value="AFK17058.3"/>
    <property type="molecule type" value="Genomic_DNA"/>
</dbReference>
<dbReference type="CDD" id="cd00685">
    <property type="entry name" value="Trans_IPPS_HT"/>
    <property type="match status" value="1"/>
</dbReference>
<keyword evidence="6" id="KW-0460">Magnesium</keyword>
<evidence type="ECO:0000313" key="10">
    <source>
        <dbReference type="Proteomes" id="UP000006465"/>
    </source>
</evidence>
<evidence type="ECO:0000256" key="5">
    <source>
        <dbReference type="ARBA" id="ARBA00022723"/>
    </source>
</evidence>
<comment type="similarity">
    <text evidence="3 7">Belongs to the FPP/GGPP synthase family.</text>
</comment>
<evidence type="ECO:0000313" key="9">
    <source>
        <dbReference type="EMBL" id="AFK17058.3"/>
    </source>
</evidence>
<sequence length="393" mass="42180">MHHPFPDAHTASPAREKDSATVSRSATPTQFDARSLTFSEIEPAVEHKLRTFFQGRARKISVIGEPVSRVVTYLEDFVLGGGKRIRPSYAWAGFLAGNGLEGTEDPEAVLASISSLELIQACALIHDDIIDASDSRRGQPTVHRSAEACHRDNSWNGDSAHFGESIAILLGDLAFAWADDMFRTSGLSDAAIARTSNAWRGMRTEVIGGQLLDVFLESAGSESIELAENVNRFKTAAYTIERPLHIGAAIAGADERIVHALRDYGRDIGVAYQLRDDLLGVFGDPAVTGKPAGDDLREGKRTVLVAKALELAHAADNADAVESIRKGVGRVTDPHDIACLADTIRKTGAEAGVEKRIDELAKRGISHLSTADISEGARSVLVSLAHKATARSM</sequence>
<evidence type="ECO:0000256" key="7">
    <source>
        <dbReference type="RuleBase" id="RU004466"/>
    </source>
</evidence>
<dbReference type="InterPro" id="IPR008949">
    <property type="entry name" value="Isoprenoid_synthase_dom_sf"/>
</dbReference>
<protein>
    <submittedName>
        <fullName evidence="9">Polyprenyl synthetase family protein</fullName>
    </submittedName>
</protein>
<dbReference type="InterPro" id="IPR000092">
    <property type="entry name" value="Polyprenyl_synt"/>
</dbReference>
<dbReference type="Pfam" id="PF00348">
    <property type="entry name" value="polyprenyl_synt"/>
    <property type="match status" value="1"/>
</dbReference>
<evidence type="ECO:0000256" key="6">
    <source>
        <dbReference type="ARBA" id="ARBA00022842"/>
    </source>
</evidence>
<dbReference type="Proteomes" id="UP000006465">
    <property type="component" value="Chromosome"/>
</dbReference>
<evidence type="ECO:0000256" key="1">
    <source>
        <dbReference type="ARBA" id="ARBA00001946"/>
    </source>
</evidence>
<reference evidence="9 10" key="1">
    <citation type="journal article" date="2013" name="J. Biotechnol.">
        <title>Genome sequence of Corynebacterium pseudotuberculosis biovar equi strain 258 and prediction of antigenic targets to improve biotechnological vaccine production.</title>
        <authorList>
            <person name="Soares S.C."/>
            <person name="Trost E."/>
            <person name="Ramos R.T."/>
            <person name="Carneiro A.R."/>
            <person name="Santos A.R."/>
            <person name="Pinto A.C."/>
            <person name="Barbosa E."/>
            <person name="Aburjaile F."/>
            <person name="Ali A."/>
            <person name="Diniz C.A."/>
            <person name="Hassan S.S."/>
            <person name="Fiaux K."/>
            <person name="Guimaraes L.C."/>
            <person name="Bakhtiar S.M."/>
            <person name="Pereira U."/>
            <person name="Almeida S.S."/>
            <person name="Abreu V.A."/>
            <person name="Rocha F.S."/>
            <person name="Dorella F.A."/>
            <person name="Miyoshi A."/>
            <person name="Silva A."/>
            <person name="Azevedo V."/>
            <person name="Tauch A."/>
        </authorList>
    </citation>
    <scope>NUCLEOTIDE SEQUENCE [LARGE SCALE GENOMIC DNA]</scope>
    <source>
        <strain evidence="9 10">258</strain>
    </source>
</reference>
<evidence type="ECO:0000256" key="8">
    <source>
        <dbReference type="SAM" id="MobiDB-lite"/>
    </source>
</evidence>
<dbReference type="SUPFAM" id="SSF48576">
    <property type="entry name" value="Terpenoid synthases"/>
    <property type="match status" value="1"/>
</dbReference>
<dbReference type="PROSITE" id="PS00444">
    <property type="entry name" value="POLYPRENYL_SYNTHASE_2"/>
    <property type="match status" value="1"/>
</dbReference>
<dbReference type="GO" id="GO:0046872">
    <property type="term" value="F:metal ion binding"/>
    <property type="evidence" value="ECO:0007669"/>
    <property type="project" value="UniProtKB-KW"/>
</dbReference>
<organism evidence="9 10">
    <name type="scientific">Corynebacterium pseudotuberculosis 258</name>
    <dbReference type="NCBI Taxonomy" id="1168865"/>
    <lineage>
        <taxon>Bacteria</taxon>
        <taxon>Bacillati</taxon>
        <taxon>Actinomycetota</taxon>
        <taxon>Actinomycetes</taxon>
        <taxon>Mycobacteriales</taxon>
        <taxon>Corynebacteriaceae</taxon>
        <taxon>Corynebacterium</taxon>
    </lineage>
</organism>
<proteinExistence type="inferred from homology"/>
<accession>A0AAU8PN76</accession>
<dbReference type="PROSITE" id="PS00723">
    <property type="entry name" value="POLYPRENYL_SYNTHASE_1"/>
    <property type="match status" value="1"/>
</dbReference>
<dbReference type="InterPro" id="IPR033749">
    <property type="entry name" value="Polyprenyl_synt_CS"/>
</dbReference>